<gene>
    <name evidence="2" type="ORF">Plil01_001358400</name>
</gene>
<feature type="compositionally biased region" description="Polar residues" evidence="1">
    <location>
        <begin position="1"/>
        <end position="10"/>
    </location>
</feature>
<evidence type="ECO:0000256" key="1">
    <source>
        <dbReference type="SAM" id="MobiDB-lite"/>
    </source>
</evidence>
<comment type="caution">
    <text evidence="2">The sequence shown here is derived from an EMBL/GenBank/DDBJ whole genome shotgun (WGS) entry which is preliminary data.</text>
</comment>
<protein>
    <submittedName>
        <fullName evidence="2">Unnamed protein product</fullName>
    </submittedName>
</protein>
<dbReference type="InterPro" id="IPR032567">
    <property type="entry name" value="RTL1-rel"/>
</dbReference>
<dbReference type="AlphaFoldDB" id="A0A9W6X5D2"/>
<dbReference type="OrthoDB" id="120794at2759"/>
<proteinExistence type="predicted"/>
<dbReference type="CDD" id="cd00303">
    <property type="entry name" value="retropepsin_like"/>
    <property type="match status" value="1"/>
</dbReference>
<organism evidence="2 3">
    <name type="scientific">Phytophthora lilii</name>
    <dbReference type="NCBI Taxonomy" id="2077276"/>
    <lineage>
        <taxon>Eukaryota</taxon>
        <taxon>Sar</taxon>
        <taxon>Stramenopiles</taxon>
        <taxon>Oomycota</taxon>
        <taxon>Peronosporomycetes</taxon>
        <taxon>Peronosporales</taxon>
        <taxon>Peronosporaceae</taxon>
        <taxon>Phytophthora</taxon>
    </lineage>
</organism>
<dbReference type="Gene3D" id="2.40.70.10">
    <property type="entry name" value="Acid Proteases"/>
    <property type="match status" value="1"/>
</dbReference>
<evidence type="ECO:0000313" key="2">
    <source>
        <dbReference type="EMBL" id="GMF31775.1"/>
    </source>
</evidence>
<accession>A0A9W6X5D2</accession>
<name>A0A9W6X5D2_9STRA</name>
<dbReference type="PANTHER" id="PTHR15503">
    <property type="entry name" value="LDOC1 RELATED"/>
    <property type="match status" value="1"/>
</dbReference>
<sequence length="620" mass="68475">MESTDGTQVPGSEGYAGFEPVPEPLSTSRSSASDWASPTSAPRVRSANNIGRERELCPAASSTSGCRHSSDAGKLSMFSLQQQAMATSQQQMHAFMAQQARFQHEMYEIKARANRQKQKANPPKFHGRAEEDLELCLLHIEEHFAAYTAEQNSNDSRFVDMVVPFLGVDVMAWYREFKLAMGSNPRTWPLFKHQIRARYRDSDYEFKLLTKMHDLQATTTQQEYSTKFMQLLSMSSISMPVIVKRWFYQKKLRSDTSSYVSQHCPLTLKDTIDHAQRFEDALVSSHVGRNSDAKAQNPPKPITTLGGGTPNPTCFTSGVKGHKSPECPRRGTGAGSRGFVNYGIDDVDLRRHNTSQHGHLQQSGTIEGQTASAFVDSGASFNAVCPLFVARAGLVVHGHPRPLTIRLGGGKQTVIPRRVTSFSISLPNFQDFTDFAFVMEISESCDIMLGMPWLEDVNPIIDWASKTVRPRSTVRAATSVGGRRCGQPRMSPKQRAAASIASMATIQRWAPLGCFVDANRSLAQFAPPNRGHAKPVVEPHLLYARLPRTYRGLVLLFDGSAKIPKHGGYGSCAWILWQLPEWTIVTAASAYLESTTVSQAEYEGMNNGVSAPPSNTAPRT</sequence>
<feature type="compositionally biased region" description="Low complexity" evidence="1">
    <location>
        <begin position="26"/>
        <end position="42"/>
    </location>
</feature>
<dbReference type="EMBL" id="BSXW01000933">
    <property type="protein sequence ID" value="GMF31775.1"/>
    <property type="molecule type" value="Genomic_DNA"/>
</dbReference>
<dbReference type="InterPro" id="IPR021109">
    <property type="entry name" value="Peptidase_aspartic_dom_sf"/>
</dbReference>
<feature type="region of interest" description="Disordered" evidence="1">
    <location>
        <begin position="1"/>
        <end position="65"/>
    </location>
</feature>
<dbReference type="Pfam" id="PF13650">
    <property type="entry name" value="Asp_protease_2"/>
    <property type="match status" value="1"/>
</dbReference>
<dbReference type="Proteomes" id="UP001165083">
    <property type="component" value="Unassembled WGS sequence"/>
</dbReference>
<evidence type="ECO:0000313" key="3">
    <source>
        <dbReference type="Proteomes" id="UP001165083"/>
    </source>
</evidence>
<keyword evidence="3" id="KW-1185">Reference proteome</keyword>
<dbReference type="SUPFAM" id="SSF50630">
    <property type="entry name" value="Acid proteases"/>
    <property type="match status" value="1"/>
</dbReference>
<feature type="region of interest" description="Disordered" evidence="1">
    <location>
        <begin position="289"/>
        <end position="311"/>
    </location>
</feature>
<reference evidence="2" key="1">
    <citation type="submission" date="2023-04" db="EMBL/GenBank/DDBJ databases">
        <title>Phytophthora lilii NBRC 32176.</title>
        <authorList>
            <person name="Ichikawa N."/>
            <person name="Sato H."/>
            <person name="Tonouchi N."/>
        </authorList>
    </citation>
    <scope>NUCLEOTIDE SEQUENCE</scope>
    <source>
        <strain evidence="2">NBRC 32176</strain>
    </source>
</reference>
<dbReference type="PANTHER" id="PTHR15503:SF22">
    <property type="entry name" value="TRANSPOSON TY3-I GAG POLYPROTEIN"/>
    <property type="match status" value="1"/>
</dbReference>